<feature type="region of interest" description="Disordered" evidence="1">
    <location>
        <begin position="427"/>
        <end position="448"/>
    </location>
</feature>
<evidence type="ECO:0000313" key="4">
    <source>
        <dbReference type="EMBL" id="KAF1989445.1"/>
    </source>
</evidence>
<evidence type="ECO:0000259" key="3">
    <source>
        <dbReference type="Pfam" id="PF22807"/>
    </source>
</evidence>
<evidence type="ECO:0000256" key="2">
    <source>
        <dbReference type="SAM" id="SignalP"/>
    </source>
</evidence>
<dbReference type="EMBL" id="ML977145">
    <property type="protein sequence ID" value="KAF1989445.1"/>
    <property type="molecule type" value="Genomic_DNA"/>
</dbReference>
<keyword evidence="5" id="KW-1185">Reference proteome</keyword>
<proteinExistence type="predicted"/>
<feature type="signal peptide" evidence="2">
    <location>
        <begin position="1"/>
        <end position="19"/>
    </location>
</feature>
<feature type="domain" description="Pyrroloquinoline quinone-dependent pyranose dehydrogenase beta-propeller" evidence="3">
    <location>
        <begin position="34"/>
        <end position="424"/>
    </location>
</feature>
<reference evidence="4" key="1">
    <citation type="journal article" date="2020" name="Stud. Mycol.">
        <title>101 Dothideomycetes genomes: a test case for predicting lifestyles and emergence of pathogens.</title>
        <authorList>
            <person name="Haridas S."/>
            <person name="Albert R."/>
            <person name="Binder M."/>
            <person name="Bloem J."/>
            <person name="Labutti K."/>
            <person name="Salamov A."/>
            <person name="Andreopoulos B."/>
            <person name="Baker S."/>
            <person name="Barry K."/>
            <person name="Bills G."/>
            <person name="Bluhm B."/>
            <person name="Cannon C."/>
            <person name="Castanera R."/>
            <person name="Culley D."/>
            <person name="Daum C."/>
            <person name="Ezra D."/>
            <person name="Gonzalez J."/>
            <person name="Henrissat B."/>
            <person name="Kuo A."/>
            <person name="Liang C."/>
            <person name="Lipzen A."/>
            <person name="Lutzoni F."/>
            <person name="Magnuson J."/>
            <person name="Mondo S."/>
            <person name="Nolan M."/>
            <person name="Ohm R."/>
            <person name="Pangilinan J."/>
            <person name="Park H.-J."/>
            <person name="Ramirez L."/>
            <person name="Alfaro M."/>
            <person name="Sun H."/>
            <person name="Tritt A."/>
            <person name="Yoshinaga Y."/>
            <person name="Zwiers L.-H."/>
            <person name="Turgeon B."/>
            <person name="Goodwin S."/>
            <person name="Spatafora J."/>
            <person name="Crous P."/>
            <person name="Grigoriev I."/>
        </authorList>
    </citation>
    <scope>NUCLEOTIDE SEQUENCE</scope>
    <source>
        <strain evidence="4">CBS 113979</strain>
    </source>
</reference>
<protein>
    <submittedName>
        <fullName evidence="4">Soluble quino protein glucose dehydrogenase</fullName>
    </submittedName>
</protein>
<dbReference type="AlphaFoldDB" id="A0A6G1H8G4"/>
<keyword evidence="2" id="KW-0732">Signal</keyword>
<dbReference type="Gene3D" id="2.120.10.30">
    <property type="entry name" value="TolB, C-terminal domain"/>
    <property type="match status" value="1"/>
</dbReference>
<name>A0A6G1H8G4_9PEZI</name>
<dbReference type="OrthoDB" id="507128at2759"/>
<dbReference type="Proteomes" id="UP000800041">
    <property type="component" value="Unassembled WGS sequence"/>
</dbReference>
<gene>
    <name evidence="4" type="ORF">K402DRAFT_444930</name>
</gene>
<accession>A0A6G1H8G4</accession>
<organism evidence="4 5">
    <name type="scientific">Aulographum hederae CBS 113979</name>
    <dbReference type="NCBI Taxonomy" id="1176131"/>
    <lineage>
        <taxon>Eukaryota</taxon>
        <taxon>Fungi</taxon>
        <taxon>Dikarya</taxon>
        <taxon>Ascomycota</taxon>
        <taxon>Pezizomycotina</taxon>
        <taxon>Dothideomycetes</taxon>
        <taxon>Pleosporomycetidae</taxon>
        <taxon>Aulographales</taxon>
        <taxon>Aulographaceae</taxon>
    </lineage>
</organism>
<dbReference type="InterPro" id="IPR051262">
    <property type="entry name" value="SMP-30/CGR1_Lactonase"/>
</dbReference>
<dbReference type="InterPro" id="IPR054539">
    <property type="entry name" value="Beta-prop_PDH"/>
</dbReference>
<dbReference type="PANTHER" id="PTHR47572">
    <property type="entry name" value="LIPOPROTEIN-RELATED"/>
    <property type="match status" value="1"/>
</dbReference>
<dbReference type="InterPro" id="IPR011041">
    <property type="entry name" value="Quinoprot_gluc/sorb_DH_b-prop"/>
</dbReference>
<evidence type="ECO:0000256" key="1">
    <source>
        <dbReference type="SAM" id="MobiDB-lite"/>
    </source>
</evidence>
<dbReference type="Pfam" id="PF22807">
    <property type="entry name" value="TrAA12"/>
    <property type="match status" value="1"/>
</dbReference>
<sequence>MHSLKSTLLTLALPLLATAQSSSCSAPTASYAAPSLASGYEAHLVATGLTRPRGIRFDAEGNLLVVQQRVGIVGLTFTEGGCGAPVEVADVKVVVDDGDLNHGIEMSPDGRTLYASSADALMSWDYDASSMSTTSDPQTLVSNMTNTDHTTRTLLLSKKAPGMMLISRGSTENVDPLASDVTSGHSQIRAFNLTNATGEYDYSNDGLMLGWGLRNSVGVDEDPNTGNLFSVENSVDQLTRDGEDVHEDNPGEELNFHGTLIDNQDDEQGGNYGYPECFAAWAPNDLPRNGTLVVGSQFAIGNGDSEAINDLECSQRVAPRLTLLAHMAPLDIKFNSQGSTAWITMHGSWDRTNPVGYKLSMVAFSNGQPTAAADSTTALIDIMANPDNSACPRGCFRPVGLAWDSQGRLFMSSDSTGEIYVITRTGGGGIDDAEAPTETGQGAPAPSTTEGAAPYVGVDVGMVLLLGGLAAVVPVLM</sequence>
<dbReference type="SUPFAM" id="SSF50952">
    <property type="entry name" value="Soluble quinoprotein glucose dehydrogenase"/>
    <property type="match status" value="1"/>
</dbReference>
<feature type="chain" id="PRO_5026171546" evidence="2">
    <location>
        <begin position="20"/>
        <end position="477"/>
    </location>
</feature>
<evidence type="ECO:0000313" key="5">
    <source>
        <dbReference type="Proteomes" id="UP000800041"/>
    </source>
</evidence>
<dbReference type="InterPro" id="IPR011042">
    <property type="entry name" value="6-blade_b-propeller_TolB-like"/>
</dbReference>
<dbReference type="PANTHER" id="PTHR47572:SF4">
    <property type="entry name" value="LACTONASE DRP35"/>
    <property type="match status" value="1"/>
</dbReference>